<dbReference type="PROSITE" id="PS00211">
    <property type="entry name" value="ABC_TRANSPORTER_1"/>
    <property type="match status" value="2"/>
</dbReference>
<feature type="transmembrane region" description="Helical" evidence="10">
    <location>
        <begin position="1501"/>
        <end position="1519"/>
    </location>
</feature>
<dbReference type="Pfam" id="PF00664">
    <property type="entry name" value="ABC_membrane"/>
    <property type="match status" value="2"/>
</dbReference>
<reference evidence="13 14" key="1">
    <citation type="submission" date="2023-03" db="EMBL/GenBank/DDBJ databases">
        <title>High-quality genome of Scylla paramamosain provides insights in environmental adaptation.</title>
        <authorList>
            <person name="Zhang L."/>
        </authorList>
    </citation>
    <scope>NUCLEOTIDE SEQUENCE [LARGE SCALE GENOMIC DNA]</scope>
    <source>
        <strain evidence="13">LZ_2023a</strain>
        <tissue evidence="13">Muscle</tissue>
    </source>
</reference>
<dbReference type="InterPro" id="IPR036640">
    <property type="entry name" value="ABC1_TM_sf"/>
</dbReference>
<protein>
    <submittedName>
        <fullName evidence="13">Uncharacterized protein</fullName>
    </submittedName>
</protein>
<evidence type="ECO:0000256" key="4">
    <source>
        <dbReference type="ARBA" id="ARBA00022737"/>
    </source>
</evidence>
<dbReference type="InterPro" id="IPR027417">
    <property type="entry name" value="P-loop_NTPase"/>
</dbReference>
<feature type="domain" description="ABC transmembrane type-1" evidence="12">
    <location>
        <begin position="1346"/>
        <end position="1647"/>
    </location>
</feature>
<dbReference type="Gene3D" id="1.20.1560.10">
    <property type="entry name" value="ABC transporter type 1, transmembrane domain"/>
    <property type="match status" value="2"/>
</dbReference>
<keyword evidence="14" id="KW-1185">Reference proteome</keyword>
<dbReference type="GO" id="GO:0016887">
    <property type="term" value="F:ATP hydrolysis activity"/>
    <property type="evidence" value="ECO:0007669"/>
    <property type="project" value="InterPro"/>
</dbReference>
<dbReference type="EMBL" id="JARAKH010000010">
    <property type="protein sequence ID" value="KAK8400339.1"/>
    <property type="molecule type" value="Genomic_DNA"/>
</dbReference>
<evidence type="ECO:0000256" key="10">
    <source>
        <dbReference type="SAM" id="Phobius"/>
    </source>
</evidence>
<dbReference type="CDD" id="cd03244">
    <property type="entry name" value="ABCC_MRP_domain2"/>
    <property type="match status" value="1"/>
</dbReference>
<evidence type="ECO:0000256" key="9">
    <source>
        <dbReference type="SAM" id="MobiDB-lite"/>
    </source>
</evidence>
<evidence type="ECO:0000259" key="12">
    <source>
        <dbReference type="PROSITE" id="PS50929"/>
    </source>
</evidence>
<organism evidence="13 14">
    <name type="scientific">Scylla paramamosain</name>
    <name type="common">Mud crab</name>
    <dbReference type="NCBI Taxonomy" id="85552"/>
    <lineage>
        <taxon>Eukaryota</taxon>
        <taxon>Metazoa</taxon>
        <taxon>Ecdysozoa</taxon>
        <taxon>Arthropoda</taxon>
        <taxon>Crustacea</taxon>
        <taxon>Multicrustacea</taxon>
        <taxon>Malacostraca</taxon>
        <taxon>Eumalacostraca</taxon>
        <taxon>Eucarida</taxon>
        <taxon>Decapoda</taxon>
        <taxon>Pleocyemata</taxon>
        <taxon>Brachyura</taxon>
        <taxon>Eubrachyura</taxon>
        <taxon>Portunoidea</taxon>
        <taxon>Portunidae</taxon>
        <taxon>Portuninae</taxon>
        <taxon>Scylla</taxon>
    </lineage>
</organism>
<feature type="compositionally biased region" description="Gly residues" evidence="9">
    <location>
        <begin position="503"/>
        <end position="514"/>
    </location>
</feature>
<feature type="compositionally biased region" description="Basic and acidic residues" evidence="9">
    <location>
        <begin position="785"/>
        <end position="800"/>
    </location>
</feature>
<feature type="compositionally biased region" description="Acidic residues" evidence="9">
    <location>
        <begin position="1663"/>
        <end position="1681"/>
    </location>
</feature>
<dbReference type="GO" id="GO:0016020">
    <property type="term" value="C:membrane"/>
    <property type="evidence" value="ECO:0007669"/>
    <property type="project" value="UniProtKB-SubCell"/>
</dbReference>
<feature type="compositionally biased region" description="Low complexity" evidence="9">
    <location>
        <begin position="802"/>
        <end position="812"/>
    </location>
</feature>
<evidence type="ECO:0000259" key="11">
    <source>
        <dbReference type="PROSITE" id="PS50893"/>
    </source>
</evidence>
<dbReference type="PANTHER" id="PTHR24223">
    <property type="entry name" value="ATP-BINDING CASSETTE SUB-FAMILY C"/>
    <property type="match status" value="1"/>
</dbReference>
<keyword evidence="2" id="KW-0813">Transport</keyword>
<feature type="domain" description="ABC transporter" evidence="11">
    <location>
        <begin position="1733"/>
        <end position="1967"/>
    </location>
</feature>
<dbReference type="GO" id="GO:0005524">
    <property type="term" value="F:ATP binding"/>
    <property type="evidence" value="ECO:0007669"/>
    <property type="project" value="UniProtKB-KW"/>
</dbReference>
<dbReference type="CDD" id="cd03250">
    <property type="entry name" value="ABCC_MRP_domain1"/>
    <property type="match status" value="1"/>
</dbReference>
<feature type="transmembrane region" description="Helical" evidence="10">
    <location>
        <begin position="225"/>
        <end position="250"/>
    </location>
</feature>
<feature type="transmembrane region" description="Helical" evidence="10">
    <location>
        <begin position="1402"/>
        <end position="1422"/>
    </location>
</feature>
<feature type="compositionally biased region" description="Low complexity" evidence="9">
    <location>
        <begin position="1089"/>
        <end position="1098"/>
    </location>
</feature>
<keyword evidence="7 10" id="KW-1133">Transmembrane helix</keyword>
<keyword evidence="4" id="KW-0677">Repeat</keyword>
<dbReference type="InterPro" id="IPR050173">
    <property type="entry name" value="ABC_transporter_C-like"/>
</dbReference>
<feature type="transmembrane region" description="Helical" evidence="10">
    <location>
        <begin position="1477"/>
        <end position="1495"/>
    </location>
</feature>
<evidence type="ECO:0000256" key="5">
    <source>
        <dbReference type="ARBA" id="ARBA00022741"/>
    </source>
</evidence>
<dbReference type="InterPro" id="IPR003439">
    <property type="entry name" value="ABC_transporter-like_ATP-bd"/>
</dbReference>
<dbReference type="FunFam" id="3.40.50.300:FF:000838">
    <property type="entry name" value="ABC multidrug transporter (Eurofung)"/>
    <property type="match status" value="1"/>
</dbReference>
<dbReference type="Proteomes" id="UP001487740">
    <property type="component" value="Unassembled WGS sequence"/>
</dbReference>
<feature type="domain" description="ABC transporter" evidence="11">
    <location>
        <begin position="873"/>
        <end position="1098"/>
    </location>
</feature>
<evidence type="ECO:0000256" key="2">
    <source>
        <dbReference type="ARBA" id="ARBA00022448"/>
    </source>
</evidence>
<feature type="region of interest" description="Disordered" evidence="9">
    <location>
        <begin position="1064"/>
        <end position="1107"/>
    </location>
</feature>
<feature type="compositionally biased region" description="Basic and acidic residues" evidence="9">
    <location>
        <begin position="1312"/>
        <end position="1321"/>
    </location>
</feature>
<feature type="region of interest" description="Disordered" evidence="9">
    <location>
        <begin position="1662"/>
        <end position="1704"/>
    </location>
</feature>
<feature type="transmembrane region" description="Helical" evidence="10">
    <location>
        <begin position="1333"/>
        <end position="1355"/>
    </location>
</feature>
<dbReference type="GO" id="GO:0140359">
    <property type="term" value="F:ABC-type transporter activity"/>
    <property type="evidence" value="ECO:0007669"/>
    <property type="project" value="InterPro"/>
</dbReference>
<evidence type="ECO:0000256" key="1">
    <source>
        <dbReference type="ARBA" id="ARBA00004141"/>
    </source>
</evidence>
<feature type="region of interest" description="Disordered" evidence="9">
    <location>
        <begin position="1126"/>
        <end position="1151"/>
    </location>
</feature>
<name>A0AAW0UJL5_SCYPA</name>
<dbReference type="PROSITE" id="PS50893">
    <property type="entry name" value="ABC_TRANSPORTER_2"/>
    <property type="match status" value="2"/>
</dbReference>
<dbReference type="SUPFAM" id="SSF90123">
    <property type="entry name" value="ABC transporter transmembrane region"/>
    <property type="match status" value="2"/>
</dbReference>
<keyword evidence="8 10" id="KW-0472">Membrane</keyword>
<evidence type="ECO:0000256" key="3">
    <source>
        <dbReference type="ARBA" id="ARBA00022692"/>
    </source>
</evidence>
<proteinExistence type="predicted"/>
<feature type="compositionally biased region" description="Pro residues" evidence="9">
    <location>
        <begin position="1239"/>
        <end position="1254"/>
    </location>
</feature>
<feature type="transmembrane region" description="Helical" evidence="10">
    <location>
        <begin position="673"/>
        <end position="694"/>
    </location>
</feature>
<evidence type="ECO:0000256" key="8">
    <source>
        <dbReference type="ARBA" id="ARBA00023136"/>
    </source>
</evidence>
<evidence type="ECO:0000256" key="6">
    <source>
        <dbReference type="ARBA" id="ARBA00022840"/>
    </source>
</evidence>
<dbReference type="FunFam" id="1.20.1560.10:FF:000013">
    <property type="entry name" value="ABC transporter C family member 2"/>
    <property type="match status" value="1"/>
</dbReference>
<dbReference type="Gene3D" id="3.40.50.300">
    <property type="entry name" value="P-loop containing nucleotide triphosphate hydrolases"/>
    <property type="match status" value="2"/>
</dbReference>
<feature type="transmembrane region" description="Helical" evidence="10">
    <location>
        <begin position="162"/>
        <end position="182"/>
    </location>
</feature>
<sequence length="1995" mass="216281">MGDPSRLDGSIPGSDIPGGVVTLTPATTKRVFKEFLSTVLNDLVRQPPSKSEVVNVTAIMEELSTHAKTTSESPTPVLFFARPESPDTLALALEGSWAVVVMTALLIGKCVTTTPKSSCAASPTLLHGHGIRTLVLLLLTLTQAGACGEAALRYHHSQAPHVLLIPAHVLALVTTLLTWILYHHLEKWQCGGGVGVGVGIWSCGACVGGVRVWQAVGLGGVPPMLVYPTLSLVCGVLQLLLCCLDVVAFLHWVHKRRHTQVLEITPGKGEGCAAAGGEAGSGGSLAYRHPHVGLPSRGTFFWYLHLLRLGWQRPLTYSDLGRLPREEEARYQHERLLGHYLKEQNRLGVGKSPSLWRVFFLTYWREMALGGLFKLLGDCVNVVGPLAISLIVTYVTQMQEGTLVNEGLVVDKLYYVGWKEAARNGWIVAGVALVAALAQSTFSQTSTHLVAMEGIHAKAALQVMIYNKTLRLPSATTPPSAPDGGADASSTRNGTMTGKGKDGGGTSAAGGAGAAGRRWQDSDNILTFFMHCHYIWAIPLKVLVIMALLWVQLGTSAVVAAVAAILLLTPLQFLLCRRIAETNKSFLTVSDERLRRTCEVLAAARLVKVHGWEDVFLRKITAVRKKELALLHRDSLLRAFMTFLTQAAGVLVSLVTFGLYTLVEGRPLEAGRVFSGLALFNQLTVPLFILPIILSHTIRAKNSVRRLEFFFQTPDVEGPRTPLTPITLRTRRGGGAGCHAECREGGGGAAGEKGAKTNGRGTGGAGAGAGGGEGGGGGKGGNETPDSKTSRLSRVTEESRPTSACSLLSSTASREEEDDDDDEDDEESNEEKDKSEVFSTSAQGSGEAETECWKKKGEGQVTADERRQAAVSIQCGSFAWPPLGRYPALEDISAQVPTGGLTVVLGAVGAGKTSFLLALLGELCTVRGQLRWYGEMSVAYAPQQPWLQNASLRDNILFGRRYLARRYNRVLTACALHPDVKILPQGDLTEIGERGISLSGGQRQRVALARALYSDARTVILDSPFSALDSGVAGRVWEEGVLGAAAPPTSHCYPRHTPYTLLPPRPEDHLLGRRANLSPGKSFRGVSDGAGAVAEGTPEGAGGEGRTARERWALVRLVSRLALRNNSRKGSRRGSADEHNAEDHEDYLGGGHSRAARQYSMNREVPHSALLPGDEYVYLPPALTPLLPPHPLLHPSSSTTSTSNKLQLFRIKSSAPAFGRKSSQVERVRQVPRHALSLPPQPRPAPTRPRPPAQPLLSRLLSSASLSRSMRRTSNTQNEKWNLGRLFAPSTALEEDLELEEEVPVEEEVEEDGKLVEEEQEERGRSVSSAWNYLVYLRACGVSLGLAYLLCALAGQGVSVLLDFWLGRWTGEASRWEETRQANETSEEAMQEFVERTMRSYYHIYAILSGISVVLSLSTNLLGQLAAGRGRRNLHQGMLGALVKAAPRFLDDTPAGRLLNRVTTDTAMIDKELARSVTHLLFFVLLVTSAVLVNAIVTHAFLAAALPIFLLYYAVQKFFRCSSRELKRLESLSRSPLLSHLGESVSGACVVRAYGQERRFQQVFLHRLDTHLAAFILLHAGNRWLGICLDYIGGIIVFCATAASLLGSATGLTPRLTPDMVGLAINYTLLVPVYLNWVVRFLADTEMGLCAVERVHHYASLPAEEDDDHHDEGEDDEDEDDDQRKSKRHPGFADDVESAQRYRRRPSQISFKSWRSGQVASGLPPGWPLEGQVEFRNVTLRHNPSRPIVLSGLNFVIRPGEKVGICGRTGSGKSTLALALLRVVRATRGSVLIDGTDLRHVPLHILRASTSLIPQDSQLFCGTVRFNCDPLGQATEHQVWRALEAVQLKDLVSALPAGLDSEVVEGGANFSVGQRQLFCVARALLRRSSLLILDEATSALDPPTEAALHHALTHAAAHATVITIAHGRKSLMTLPRVLVLEDGQLAEDGDPQVLARKADGPFVRLLSSTTDPADTAKPSSNHLMENGARRVLYRV</sequence>
<feature type="transmembrane region" description="Helical" evidence="10">
    <location>
        <begin position="525"/>
        <end position="551"/>
    </location>
</feature>
<feature type="transmembrane region" description="Helical" evidence="10">
    <location>
        <begin position="1624"/>
        <end position="1643"/>
    </location>
</feature>
<feature type="transmembrane region" description="Helical" evidence="10">
    <location>
        <begin position="636"/>
        <end position="661"/>
    </location>
</feature>
<dbReference type="InterPro" id="IPR003593">
    <property type="entry name" value="AAA+_ATPase"/>
</dbReference>
<accession>A0AAW0UJL5</accession>
<feature type="domain" description="ABC transmembrane type-1" evidence="12">
    <location>
        <begin position="368"/>
        <end position="699"/>
    </location>
</feature>
<feature type="transmembrane region" description="Helical" evidence="10">
    <location>
        <begin position="194"/>
        <end position="213"/>
    </location>
</feature>
<dbReference type="PANTHER" id="PTHR24223:SF461">
    <property type="entry name" value="ATP-BINDING CASSETTE SUB-FAMILY C MEMBER SUR"/>
    <property type="match status" value="1"/>
</dbReference>
<dbReference type="InterPro" id="IPR011527">
    <property type="entry name" value="ABC1_TM_dom"/>
</dbReference>
<evidence type="ECO:0000313" key="14">
    <source>
        <dbReference type="Proteomes" id="UP001487740"/>
    </source>
</evidence>
<feature type="compositionally biased region" description="Acidic residues" evidence="9">
    <location>
        <begin position="815"/>
        <end position="830"/>
    </location>
</feature>
<feature type="region of interest" description="Disordered" evidence="9">
    <location>
        <begin position="1298"/>
        <end position="1321"/>
    </location>
</feature>
<feature type="region of interest" description="Disordered" evidence="9">
    <location>
        <begin position="476"/>
        <end position="515"/>
    </location>
</feature>
<dbReference type="PROSITE" id="PS50929">
    <property type="entry name" value="ABC_TM1F"/>
    <property type="match status" value="2"/>
</dbReference>
<evidence type="ECO:0000313" key="13">
    <source>
        <dbReference type="EMBL" id="KAK8400339.1"/>
    </source>
</evidence>
<dbReference type="InterPro" id="IPR017871">
    <property type="entry name" value="ABC_transporter-like_CS"/>
</dbReference>
<dbReference type="SMART" id="SM00382">
    <property type="entry name" value="AAA"/>
    <property type="match status" value="2"/>
</dbReference>
<dbReference type="CDD" id="cd18602">
    <property type="entry name" value="ABC_6TM_SUR1_D2_like"/>
    <property type="match status" value="1"/>
</dbReference>
<comment type="caution">
    <text evidence="13">The sequence shown here is derived from an EMBL/GenBank/DDBJ whole genome shotgun (WGS) entry which is preliminary data.</text>
</comment>
<feature type="compositionally biased region" description="Acidic residues" evidence="9">
    <location>
        <begin position="1298"/>
        <end position="1311"/>
    </location>
</feature>
<feature type="compositionally biased region" description="Gly residues" evidence="9">
    <location>
        <begin position="760"/>
        <end position="781"/>
    </location>
</feature>
<gene>
    <name evidence="13" type="ORF">O3P69_003201</name>
</gene>
<evidence type="ECO:0000256" key="7">
    <source>
        <dbReference type="ARBA" id="ARBA00022989"/>
    </source>
</evidence>
<feature type="region of interest" description="Disordered" evidence="9">
    <location>
        <begin position="1219"/>
        <end position="1255"/>
    </location>
</feature>
<keyword evidence="3 10" id="KW-0812">Transmembrane</keyword>
<feature type="transmembrane region" description="Helical" evidence="10">
    <location>
        <begin position="557"/>
        <end position="576"/>
    </location>
</feature>
<dbReference type="SUPFAM" id="SSF52540">
    <property type="entry name" value="P-loop containing nucleoside triphosphate hydrolases"/>
    <property type="match status" value="2"/>
</dbReference>
<comment type="subcellular location">
    <subcellularLocation>
        <location evidence="1">Membrane</location>
        <topology evidence="1">Multi-pass membrane protein</topology>
    </subcellularLocation>
</comment>
<feature type="compositionally biased region" description="Basic and acidic residues" evidence="9">
    <location>
        <begin position="851"/>
        <end position="860"/>
    </location>
</feature>
<feature type="transmembrane region" description="Helical" evidence="10">
    <location>
        <begin position="1591"/>
        <end position="1612"/>
    </location>
</feature>
<keyword evidence="6" id="KW-0067">ATP-binding</keyword>
<keyword evidence="5" id="KW-0547">Nucleotide-binding</keyword>
<feature type="region of interest" description="Disordered" evidence="9">
    <location>
        <begin position="744"/>
        <end position="860"/>
    </location>
</feature>
<dbReference type="Pfam" id="PF00005">
    <property type="entry name" value="ABC_tran"/>
    <property type="match status" value="2"/>
</dbReference>